<dbReference type="Pfam" id="PF12790">
    <property type="entry name" value="T6SS-SciN"/>
    <property type="match status" value="1"/>
</dbReference>
<comment type="caution">
    <text evidence="2">The sequence shown here is derived from an EMBL/GenBank/DDBJ whole genome shotgun (WGS) entry which is preliminary data.</text>
</comment>
<dbReference type="PANTHER" id="PTHR37625">
    <property type="entry name" value="OUTER MEMBRANE LIPOPROTEIN-RELATED"/>
    <property type="match status" value="1"/>
</dbReference>
<reference evidence="3" key="1">
    <citation type="journal article" date="2019" name="Int. J. Syst. Evol. Microbiol.">
        <title>The Global Catalogue of Microorganisms (GCM) 10K type strain sequencing project: providing services to taxonomists for standard genome sequencing and annotation.</title>
        <authorList>
            <consortium name="The Broad Institute Genomics Platform"/>
            <consortium name="The Broad Institute Genome Sequencing Center for Infectious Disease"/>
            <person name="Wu L."/>
            <person name="Ma J."/>
        </authorList>
    </citation>
    <scope>NUCLEOTIDE SEQUENCE [LARGE SCALE GENOMIC DNA]</scope>
    <source>
        <strain evidence="3">KCTC 62195</strain>
    </source>
</reference>
<feature type="chain" id="PRO_5046398222" evidence="1">
    <location>
        <begin position="21"/>
        <end position="158"/>
    </location>
</feature>
<dbReference type="EMBL" id="JBHRSJ010000005">
    <property type="protein sequence ID" value="MFC2971299.1"/>
    <property type="molecule type" value="Genomic_DNA"/>
</dbReference>
<keyword evidence="3" id="KW-1185">Reference proteome</keyword>
<accession>A0ABV7APD9</accession>
<protein>
    <submittedName>
        <fullName evidence="2">Type VI secretion system lipoprotein TssJ</fullName>
    </submittedName>
</protein>
<feature type="signal peptide" evidence="1">
    <location>
        <begin position="1"/>
        <end position="20"/>
    </location>
</feature>
<name>A0ABV7APD9_9GAMM</name>
<proteinExistence type="predicted"/>
<gene>
    <name evidence="2" type="primary">tssJ</name>
    <name evidence="2" type="ORF">ACFOJE_03570</name>
</gene>
<sequence>MPRFLTLAALLALGGCSALSPYSHTTKLDLTLAGSERLNPDLHGRPSPIVLRLLELRHPVAFENADFFALYQSPKQALAPDWVAQEELELRPGERRELKLSVQPGSRYVGVLAAYRDLPDAEWRFVIPLEEKAINRSELGLDEHGIRDLAADPANTGK</sequence>
<evidence type="ECO:0000256" key="1">
    <source>
        <dbReference type="SAM" id="SignalP"/>
    </source>
</evidence>
<keyword evidence="2" id="KW-0449">Lipoprotein</keyword>
<dbReference type="Proteomes" id="UP001595457">
    <property type="component" value="Unassembled WGS sequence"/>
</dbReference>
<dbReference type="NCBIfam" id="TIGR03352">
    <property type="entry name" value="VI_chp_3"/>
    <property type="match status" value="1"/>
</dbReference>
<dbReference type="PROSITE" id="PS51257">
    <property type="entry name" value="PROKAR_LIPOPROTEIN"/>
    <property type="match status" value="1"/>
</dbReference>
<dbReference type="PANTHER" id="PTHR37625:SF4">
    <property type="entry name" value="OUTER MEMBRANE LIPOPROTEIN"/>
    <property type="match status" value="1"/>
</dbReference>
<dbReference type="RefSeq" id="WP_377812891.1">
    <property type="nucleotide sequence ID" value="NZ_JBHRSJ010000005.1"/>
</dbReference>
<evidence type="ECO:0000313" key="2">
    <source>
        <dbReference type="EMBL" id="MFC2971299.1"/>
    </source>
</evidence>
<organism evidence="2 3">
    <name type="scientific">Azotobacter bryophylli</name>
    <dbReference type="NCBI Taxonomy" id="1986537"/>
    <lineage>
        <taxon>Bacteria</taxon>
        <taxon>Pseudomonadati</taxon>
        <taxon>Pseudomonadota</taxon>
        <taxon>Gammaproteobacteria</taxon>
        <taxon>Pseudomonadales</taxon>
        <taxon>Pseudomonadaceae</taxon>
        <taxon>Azotobacter</taxon>
    </lineage>
</organism>
<dbReference type="InterPro" id="IPR038706">
    <property type="entry name" value="Type_VI_SciN-like_sf"/>
</dbReference>
<dbReference type="Gene3D" id="2.60.40.4150">
    <property type="entry name" value="Type VI secretion system, lipoprotein SciN"/>
    <property type="match status" value="1"/>
</dbReference>
<evidence type="ECO:0000313" key="3">
    <source>
        <dbReference type="Proteomes" id="UP001595457"/>
    </source>
</evidence>
<dbReference type="InterPro" id="IPR017734">
    <property type="entry name" value="T6SS_SciN"/>
</dbReference>
<keyword evidence="1" id="KW-0732">Signal</keyword>